<protein>
    <submittedName>
        <fullName evidence="1">Uncharacterized protein</fullName>
    </submittedName>
</protein>
<dbReference type="Proteomes" id="UP000197138">
    <property type="component" value="Unassembled WGS sequence"/>
</dbReference>
<dbReference type="AlphaFoldDB" id="A0A218XRP4"/>
<evidence type="ECO:0000313" key="1">
    <source>
        <dbReference type="EMBL" id="OWM87687.1"/>
    </source>
</evidence>
<sequence>MVWNIEGADGSGFSTGRRSNEIMTFRNMDSTRYVHGVHRDDEGFFGPWEREIQSMVLDLIGHLIVEGGRHRVLNLGGSSDLELDLEGCQKPRI</sequence>
<name>A0A218XRP4_PUNGR</name>
<accession>A0A218XRP4</accession>
<reference evidence="2" key="1">
    <citation type="journal article" date="2017" name="Plant J.">
        <title>The pomegranate (Punica granatum L.) genome and the genomics of punicalagin biosynthesis.</title>
        <authorList>
            <person name="Qin G."/>
            <person name="Xu C."/>
            <person name="Ming R."/>
            <person name="Tang H."/>
            <person name="Guyot R."/>
            <person name="Kramer E.M."/>
            <person name="Hu Y."/>
            <person name="Yi X."/>
            <person name="Qi Y."/>
            <person name="Xu X."/>
            <person name="Gao Z."/>
            <person name="Pan H."/>
            <person name="Jian J."/>
            <person name="Tian Y."/>
            <person name="Yue Z."/>
            <person name="Xu Y."/>
        </authorList>
    </citation>
    <scope>NUCLEOTIDE SEQUENCE [LARGE SCALE GENOMIC DNA]</scope>
    <source>
        <strain evidence="2">cv. Dabenzi</strain>
    </source>
</reference>
<proteinExistence type="predicted"/>
<dbReference type="EMBL" id="MTKT01000808">
    <property type="protein sequence ID" value="OWM87687.1"/>
    <property type="molecule type" value="Genomic_DNA"/>
</dbReference>
<comment type="caution">
    <text evidence="1">The sequence shown here is derived from an EMBL/GenBank/DDBJ whole genome shotgun (WGS) entry which is preliminary data.</text>
</comment>
<gene>
    <name evidence="1" type="ORF">CDL15_Pgr027291</name>
</gene>
<organism evidence="1 2">
    <name type="scientific">Punica granatum</name>
    <name type="common">Pomegranate</name>
    <dbReference type="NCBI Taxonomy" id="22663"/>
    <lineage>
        <taxon>Eukaryota</taxon>
        <taxon>Viridiplantae</taxon>
        <taxon>Streptophyta</taxon>
        <taxon>Embryophyta</taxon>
        <taxon>Tracheophyta</taxon>
        <taxon>Spermatophyta</taxon>
        <taxon>Magnoliopsida</taxon>
        <taxon>eudicotyledons</taxon>
        <taxon>Gunneridae</taxon>
        <taxon>Pentapetalae</taxon>
        <taxon>rosids</taxon>
        <taxon>malvids</taxon>
        <taxon>Myrtales</taxon>
        <taxon>Lythraceae</taxon>
        <taxon>Punica</taxon>
    </lineage>
</organism>
<evidence type="ECO:0000313" key="2">
    <source>
        <dbReference type="Proteomes" id="UP000197138"/>
    </source>
</evidence>